<dbReference type="GO" id="GO:0006605">
    <property type="term" value="P:protein targeting"/>
    <property type="evidence" value="ECO:0007669"/>
    <property type="project" value="UniProtKB-UniRule"/>
</dbReference>
<keyword evidence="4 9" id="KW-0812">Transmembrane</keyword>
<evidence type="ECO:0000256" key="8">
    <source>
        <dbReference type="ARBA" id="ARBA00023136"/>
    </source>
</evidence>
<name>A0A1F5CKE4_9BACT</name>
<keyword evidence="8 9" id="KW-0472">Membrane</keyword>
<gene>
    <name evidence="9" type="primary">secE</name>
    <name evidence="10" type="ORF">A2567_02145</name>
</gene>
<dbReference type="HAMAP" id="MF_00422">
    <property type="entry name" value="SecE"/>
    <property type="match status" value="1"/>
</dbReference>
<protein>
    <recommendedName>
        <fullName evidence="9">Protein translocase subunit SecE</fullName>
    </recommendedName>
</protein>
<comment type="subunit">
    <text evidence="9">Component of the Sec protein translocase complex. Heterotrimer consisting of SecY, SecE and SecG subunits. The heterotrimers can form oligomers, although 1 heterotrimer is thought to be able to translocate proteins. Interacts with the ribosome. Interacts with SecDF, and other proteins may be involved. Interacts with SecA.</text>
</comment>
<dbReference type="InterPro" id="IPR005807">
    <property type="entry name" value="SecE_bac"/>
</dbReference>
<dbReference type="GO" id="GO:0043952">
    <property type="term" value="P:protein transport by the Sec complex"/>
    <property type="evidence" value="ECO:0007669"/>
    <property type="project" value="UniProtKB-UniRule"/>
</dbReference>
<comment type="similarity">
    <text evidence="9">Belongs to the SecE/SEC61-gamma family.</text>
</comment>
<dbReference type="GO" id="GO:0008320">
    <property type="term" value="F:protein transmembrane transporter activity"/>
    <property type="evidence" value="ECO:0007669"/>
    <property type="project" value="UniProtKB-UniRule"/>
</dbReference>
<reference evidence="10 11" key="1">
    <citation type="journal article" date="2016" name="Nat. Commun.">
        <title>Thousands of microbial genomes shed light on interconnected biogeochemical processes in an aquifer system.</title>
        <authorList>
            <person name="Anantharaman K."/>
            <person name="Brown C.T."/>
            <person name="Hug L.A."/>
            <person name="Sharon I."/>
            <person name="Castelle C.J."/>
            <person name="Probst A.J."/>
            <person name="Thomas B.C."/>
            <person name="Singh A."/>
            <person name="Wilkins M.J."/>
            <person name="Karaoz U."/>
            <person name="Brodie E.L."/>
            <person name="Williams K.H."/>
            <person name="Hubbard S.S."/>
            <person name="Banfield J.F."/>
        </authorList>
    </citation>
    <scope>NUCLEOTIDE SEQUENCE [LARGE SCALE GENOMIC DNA]</scope>
</reference>
<evidence type="ECO:0000256" key="3">
    <source>
        <dbReference type="ARBA" id="ARBA00022475"/>
    </source>
</evidence>
<dbReference type="Proteomes" id="UP000178974">
    <property type="component" value="Unassembled WGS sequence"/>
</dbReference>
<evidence type="ECO:0000313" key="11">
    <source>
        <dbReference type="Proteomes" id="UP000178974"/>
    </source>
</evidence>
<comment type="function">
    <text evidence="9">Essential subunit of the Sec protein translocation channel SecYEG. Clamps together the 2 halves of SecY. May contact the channel plug during translocation.</text>
</comment>
<sequence length="66" mass="7583">MFLALLRNQKANKFMNEVMVELSRVTWPTQKETSSATFIVIIMVLISGLILGLLDYVWTKLLQLVL</sequence>
<comment type="caution">
    <text evidence="10">The sequence shown here is derived from an EMBL/GenBank/DDBJ whole genome shotgun (WGS) entry which is preliminary data.</text>
</comment>
<dbReference type="InterPro" id="IPR001901">
    <property type="entry name" value="Translocase_SecE/Sec61-g"/>
</dbReference>
<dbReference type="PANTHER" id="PTHR33910">
    <property type="entry name" value="PROTEIN TRANSLOCASE SUBUNIT SECE"/>
    <property type="match status" value="1"/>
</dbReference>
<evidence type="ECO:0000256" key="4">
    <source>
        <dbReference type="ARBA" id="ARBA00022692"/>
    </source>
</evidence>
<dbReference type="Pfam" id="PF00584">
    <property type="entry name" value="SecE"/>
    <property type="match status" value="1"/>
</dbReference>
<evidence type="ECO:0000313" key="10">
    <source>
        <dbReference type="EMBL" id="OGD43298.1"/>
    </source>
</evidence>
<dbReference type="GO" id="GO:0005886">
    <property type="term" value="C:plasma membrane"/>
    <property type="evidence" value="ECO:0007669"/>
    <property type="project" value="UniProtKB-SubCell"/>
</dbReference>
<organism evidence="10 11">
    <name type="scientific">Candidatus Azambacteria bacterium RIFOXYD1_FULL_42_11</name>
    <dbReference type="NCBI Taxonomy" id="1797310"/>
    <lineage>
        <taxon>Bacteria</taxon>
        <taxon>Candidatus Azamiibacteriota</taxon>
    </lineage>
</organism>
<feature type="transmembrane region" description="Helical" evidence="9">
    <location>
        <begin position="36"/>
        <end position="58"/>
    </location>
</feature>
<dbReference type="AlphaFoldDB" id="A0A1F5CKE4"/>
<dbReference type="GO" id="GO:0009306">
    <property type="term" value="P:protein secretion"/>
    <property type="evidence" value="ECO:0007669"/>
    <property type="project" value="UniProtKB-UniRule"/>
</dbReference>
<evidence type="ECO:0000256" key="1">
    <source>
        <dbReference type="ARBA" id="ARBA00004370"/>
    </source>
</evidence>
<keyword evidence="5 9" id="KW-0653">Protein transport</keyword>
<keyword evidence="3 9" id="KW-1003">Cell membrane</keyword>
<evidence type="ECO:0000256" key="2">
    <source>
        <dbReference type="ARBA" id="ARBA00022448"/>
    </source>
</evidence>
<dbReference type="PROSITE" id="PS01067">
    <property type="entry name" value="SECE_SEC61G"/>
    <property type="match status" value="1"/>
</dbReference>
<keyword evidence="2 9" id="KW-0813">Transport</keyword>
<evidence type="ECO:0000256" key="6">
    <source>
        <dbReference type="ARBA" id="ARBA00022989"/>
    </source>
</evidence>
<evidence type="ECO:0000256" key="7">
    <source>
        <dbReference type="ARBA" id="ARBA00023010"/>
    </source>
</evidence>
<evidence type="ECO:0000256" key="9">
    <source>
        <dbReference type="HAMAP-Rule" id="MF_00422"/>
    </source>
</evidence>
<proteinExistence type="inferred from homology"/>
<comment type="subcellular location">
    <subcellularLocation>
        <location evidence="9">Cell membrane</location>
        <topology evidence="9">Single-pass membrane protein</topology>
    </subcellularLocation>
    <subcellularLocation>
        <location evidence="1">Membrane</location>
    </subcellularLocation>
</comment>
<dbReference type="EMBL" id="MEZA01000004">
    <property type="protein sequence ID" value="OGD43298.1"/>
    <property type="molecule type" value="Genomic_DNA"/>
</dbReference>
<evidence type="ECO:0000256" key="5">
    <source>
        <dbReference type="ARBA" id="ARBA00022927"/>
    </source>
</evidence>
<dbReference type="NCBIfam" id="TIGR00964">
    <property type="entry name" value="secE_bact"/>
    <property type="match status" value="1"/>
</dbReference>
<dbReference type="InterPro" id="IPR038379">
    <property type="entry name" value="SecE_sf"/>
</dbReference>
<dbReference type="GO" id="GO:0065002">
    <property type="term" value="P:intracellular protein transmembrane transport"/>
    <property type="evidence" value="ECO:0007669"/>
    <property type="project" value="UniProtKB-UniRule"/>
</dbReference>
<accession>A0A1F5CKE4</accession>
<dbReference type="PANTHER" id="PTHR33910:SF1">
    <property type="entry name" value="PROTEIN TRANSLOCASE SUBUNIT SECE"/>
    <property type="match status" value="1"/>
</dbReference>
<keyword evidence="7 9" id="KW-0811">Translocation</keyword>
<dbReference type="Gene3D" id="1.20.5.1030">
    <property type="entry name" value="Preprotein translocase secy subunit"/>
    <property type="match status" value="1"/>
</dbReference>
<keyword evidence="6 9" id="KW-1133">Transmembrane helix</keyword>